<keyword evidence="2" id="KW-1185">Reference proteome</keyword>
<reference evidence="1 2" key="1">
    <citation type="journal article" date="2014" name="BMC Vet. Res.">
        <title>First report of Corynebacterium pseudotuberculosis from caseous lymphadenitis lesions in Black Alentejano pig (Sus scrofa domesticus).</title>
        <authorList>
            <person name="Oliveira M."/>
            <person name="Barroco C."/>
            <person name="Mottola C."/>
            <person name="Santos R."/>
            <person name="Lemsaddek A."/>
            <person name="Tavares L."/>
            <person name="Semedo-Lemsaddek T."/>
        </authorList>
    </citation>
    <scope>NUCLEOTIDE SEQUENCE [LARGE SCALE GENOMIC DNA]</scope>
    <source>
        <strain evidence="1 2">PO100/5</strain>
    </source>
</reference>
<evidence type="ECO:0000313" key="2">
    <source>
        <dbReference type="Proteomes" id="UP000195652"/>
    </source>
</evidence>
<protein>
    <submittedName>
        <fullName evidence="1">Uncharacterized protein</fullName>
    </submittedName>
</protein>
<gene>
    <name evidence="1" type="ORF">CBE74_12420</name>
</gene>
<evidence type="ECO:0000313" key="1">
    <source>
        <dbReference type="EMBL" id="WCV10767.1"/>
    </source>
</evidence>
<dbReference type="Proteomes" id="UP000195652">
    <property type="component" value="Chromosome"/>
</dbReference>
<proteinExistence type="predicted"/>
<sequence length="95" mass="10074">MPSALHRVTVYGAPAAFDVLTGDASRPHREQHLADALLAAARADASPARVVQRRCAPADPAAWAREIGAWRQRHRLTWPDAVAAAAQHALAGVAP</sequence>
<reference evidence="1 2" key="3">
    <citation type="journal article" date="2020" name="Int. J. Syst. Evol. Microbiol.">
        <title>Corynebacterium silvaticum sp. nov., a unique group of NTTB corynebacteria in wild boar and roe deer.</title>
        <authorList>
            <person name="Dangel A."/>
            <person name="Berger A."/>
            <person name="Rau J."/>
            <person name="Eisenberg T."/>
            <person name="Kampfer P."/>
            <person name="Margos G."/>
            <person name="Contzen M."/>
            <person name="Busse H.J."/>
            <person name="Konrad R."/>
            <person name="Peters M."/>
            <person name="Sting R."/>
            <person name="Sing A."/>
        </authorList>
    </citation>
    <scope>NUCLEOTIDE SEQUENCE [LARGE SCALE GENOMIC DNA]</scope>
    <source>
        <strain evidence="1 2">PO100/5</strain>
    </source>
</reference>
<organism evidence="1 2">
    <name type="scientific">Corynebacterium silvaticum</name>
    <dbReference type="NCBI Taxonomy" id="2320431"/>
    <lineage>
        <taxon>Bacteria</taxon>
        <taxon>Bacillati</taxon>
        <taxon>Actinomycetota</taxon>
        <taxon>Actinomycetes</taxon>
        <taxon>Mycobacteriales</taxon>
        <taxon>Corynebacteriaceae</taxon>
        <taxon>Corynebacterium</taxon>
    </lineage>
</organism>
<reference evidence="1 2" key="4">
    <citation type="journal article" date="2020" name="PLoS ONE">
        <title>Taxonomic classification of strain PO100/5 shows a broader geographic distribution and genetic markers of the recently described Corynebacterium silvaticum.</title>
        <authorList>
            <person name="Viana M.V.C."/>
            <person name="Profeta R."/>
            <person name="da Silva A.L."/>
            <person name="Hurtado R."/>
            <person name="Cerqueira J.C."/>
            <person name="Ribeiro B.F.S."/>
            <person name="Almeida M.O."/>
            <person name="Morais-Rodrigues F."/>
            <person name="Soares S.C."/>
            <person name="Oliveira M."/>
            <person name="Tavares L."/>
            <person name="Figueiredo H."/>
            <person name="Wattam A.R."/>
            <person name="Barh D."/>
            <person name="Ghosh P."/>
            <person name="Silva A."/>
            <person name="Azevedo V."/>
        </authorList>
    </citation>
    <scope>NUCLEOTIDE SEQUENCE [LARGE SCALE GENOMIC DNA]</scope>
    <source>
        <strain evidence="1 2">PO100/5</strain>
    </source>
</reference>
<name>A0ACD4PZ18_9CORY</name>
<reference evidence="1 2" key="2">
    <citation type="journal article" date="2020" name="Antonie Van Leeuwenhoek">
        <title>Phylogenomic characterisation of a novel corynebacterial species pathogenic to animals.</title>
        <authorList>
            <person name="Moller J."/>
            <person name="Musella L."/>
            <person name="Melnikov V."/>
            <person name="Geissdorfer W."/>
            <person name="Burkovski A."/>
            <person name="Sangal V."/>
        </authorList>
    </citation>
    <scope>NUCLEOTIDE SEQUENCE [LARGE SCALE GENOMIC DNA]</scope>
    <source>
        <strain evidence="1 2">PO100/5</strain>
    </source>
</reference>
<dbReference type="EMBL" id="CP021417">
    <property type="protein sequence ID" value="WCV10767.1"/>
    <property type="molecule type" value="Genomic_DNA"/>
</dbReference>
<accession>A0ACD4PZ18</accession>